<dbReference type="Pfam" id="PF09838">
    <property type="entry name" value="DUF2065"/>
    <property type="match status" value="1"/>
</dbReference>
<gene>
    <name evidence="2" type="ORF">HELGO_WM4383</name>
</gene>
<feature type="transmembrane region" description="Helical" evidence="1">
    <location>
        <begin position="45"/>
        <end position="62"/>
    </location>
</feature>
<keyword evidence="1" id="KW-0472">Membrane</keyword>
<dbReference type="PANTHER" id="PTHR38602">
    <property type="entry name" value="INNER MEMBRANE PROTEIN-RELATED"/>
    <property type="match status" value="1"/>
</dbReference>
<sequence length="63" mass="7019">MNIDWNDLLNALALVLIIEGIMPFASPGTVKQTYRKITELSEETLRMIGLGSMVVGLLVLFLR</sequence>
<proteinExistence type="predicted"/>
<feature type="transmembrane region" description="Helical" evidence="1">
    <location>
        <begin position="7"/>
        <end position="25"/>
    </location>
</feature>
<accession>A0A6S6TEL8</accession>
<name>A0A6S6TEL8_9GAMM</name>
<protein>
    <recommendedName>
        <fullName evidence="3">DUF2065 domain-containing protein</fullName>
    </recommendedName>
</protein>
<reference evidence="2" key="1">
    <citation type="submission" date="2020-01" db="EMBL/GenBank/DDBJ databases">
        <authorList>
            <person name="Meier V. D."/>
            <person name="Meier V D."/>
        </authorList>
    </citation>
    <scope>NUCLEOTIDE SEQUENCE</scope>
    <source>
        <strain evidence="2">HLG_WM_MAG_07</strain>
    </source>
</reference>
<dbReference type="EMBL" id="CACVAY010000071">
    <property type="protein sequence ID" value="CAA6814917.1"/>
    <property type="molecule type" value="Genomic_DNA"/>
</dbReference>
<organism evidence="2">
    <name type="scientific">uncultured Thiotrichaceae bacterium</name>
    <dbReference type="NCBI Taxonomy" id="298394"/>
    <lineage>
        <taxon>Bacteria</taxon>
        <taxon>Pseudomonadati</taxon>
        <taxon>Pseudomonadota</taxon>
        <taxon>Gammaproteobacteria</taxon>
        <taxon>Thiotrichales</taxon>
        <taxon>Thiotrichaceae</taxon>
        <taxon>environmental samples</taxon>
    </lineage>
</organism>
<dbReference type="PANTHER" id="PTHR38602:SF1">
    <property type="entry name" value="INNER MEMBRANE PROTEIN"/>
    <property type="match status" value="1"/>
</dbReference>
<evidence type="ECO:0000256" key="1">
    <source>
        <dbReference type="SAM" id="Phobius"/>
    </source>
</evidence>
<keyword evidence="1" id="KW-1133">Transmembrane helix</keyword>
<evidence type="ECO:0000313" key="2">
    <source>
        <dbReference type="EMBL" id="CAA6814917.1"/>
    </source>
</evidence>
<keyword evidence="1" id="KW-0812">Transmembrane</keyword>
<evidence type="ECO:0008006" key="3">
    <source>
        <dbReference type="Google" id="ProtNLM"/>
    </source>
</evidence>
<dbReference type="AlphaFoldDB" id="A0A6S6TEL8"/>
<dbReference type="InterPro" id="IPR019201">
    <property type="entry name" value="DUF2065"/>
</dbReference>